<keyword evidence="4" id="KW-1185">Reference proteome</keyword>
<dbReference type="PANTHER" id="PTHR33279:SF6">
    <property type="entry name" value="SULFUR CARRIER PROTEIN YEDF-RELATED"/>
    <property type="match status" value="1"/>
</dbReference>
<comment type="similarity">
    <text evidence="1">Belongs to the sulfur carrier protein TusA family.</text>
</comment>
<dbReference type="RefSeq" id="WP_169095848.1">
    <property type="nucleotide sequence ID" value="NZ_JABBVZ010000002.1"/>
</dbReference>
<dbReference type="EMBL" id="JABBVZ010000002">
    <property type="protein sequence ID" value="NMP20978.1"/>
    <property type="molecule type" value="Genomic_DNA"/>
</dbReference>
<dbReference type="SUPFAM" id="SSF64307">
    <property type="entry name" value="SirA-like"/>
    <property type="match status" value="1"/>
</dbReference>
<accession>A0A7Y0L0E9</accession>
<dbReference type="PROSITE" id="PS01148">
    <property type="entry name" value="UPF0033"/>
    <property type="match status" value="1"/>
</dbReference>
<dbReference type="Proteomes" id="UP000533476">
    <property type="component" value="Unassembled WGS sequence"/>
</dbReference>
<evidence type="ECO:0000313" key="4">
    <source>
        <dbReference type="Proteomes" id="UP000533476"/>
    </source>
</evidence>
<evidence type="ECO:0000259" key="2">
    <source>
        <dbReference type="PROSITE" id="PS01148"/>
    </source>
</evidence>
<proteinExistence type="inferred from homology"/>
<dbReference type="InterPro" id="IPR036868">
    <property type="entry name" value="TusA-like_sf"/>
</dbReference>
<dbReference type="CDD" id="cd00291">
    <property type="entry name" value="SirA_YedF_YeeD"/>
    <property type="match status" value="1"/>
</dbReference>
<reference evidence="3 4" key="1">
    <citation type="submission" date="2020-04" db="EMBL/GenBank/DDBJ databases">
        <authorList>
            <person name="Zhang R."/>
            <person name="Schippers A."/>
        </authorList>
    </citation>
    <scope>NUCLEOTIDE SEQUENCE [LARGE SCALE GENOMIC DNA]</scope>
    <source>
        <strain evidence="3 4">DSM 109850</strain>
    </source>
</reference>
<dbReference type="Gene3D" id="3.30.110.40">
    <property type="entry name" value="TusA-like domain"/>
    <property type="match status" value="1"/>
</dbReference>
<dbReference type="PANTHER" id="PTHR33279">
    <property type="entry name" value="SULFUR CARRIER PROTEIN YEDF-RELATED"/>
    <property type="match status" value="1"/>
</dbReference>
<comment type="caution">
    <text evidence="3">The sequence shown here is derived from an EMBL/GenBank/DDBJ whole genome shotgun (WGS) entry which is preliminary data.</text>
</comment>
<evidence type="ECO:0000313" key="3">
    <source>
        <dbReference type="EMBL" id="NMP20978.1"/>
    </source>
</evidence>
<dbReference type="GO" id="GO:0016740">
    <property type="term" value="F:transferase activity"/>
    <property type="evidence" value="ECO:0007669"/>
    <property type="project" value="UniProtKB-KW"/>
</dbReference>
<gene>
    <name evidence="3" type="ORF">HIJ39_01225</name>
</gene>
<feature type="domain" description="UPF0033" evidence="2">
    <location>
        <begin position="10"/>
        <end position="34"/>
    </location>
</feature>
<name>A0A7Y0L0E9_9FIRM</name>
<protein>
    <submittedName>
        <fullName evidence="3">Sulfurtransferase TusA family protein</fullName>
    </submittedName>
</protein>
<dbReference type="InterPro" id="IPR001455">
    <property type="entry name" value="TusA-like"/>
</dbReference>
<sequence>MQEIQASRILDAKGLPCPLPILKVKREITAIEVGEILAVWTTDPGSLNDFPAWARATGHEIVKADVGSAPYRFWLRRTH</sequence>
<dbReference type="Pfam" id="PF01206">
    <property type="entry name" value="TusA"/>
    <property type="match status" value="1"/>
</dbReference>
<organism evidence="3 4">
    <name type="scientific">Sulfobacillus harzensis</name>
    <dbReference type="NCBI Taxonomy" id="2729629"/>
    <lineage>
        <taxon>Bacteria</taxon>
        <taxon>Bacillati</taxon>
        <taxon>Bacillota</taxon>
        <taxon>Clostridia</taxon>
        <taxon>Eubacteriales</taxon>
        <taxon>Clostridiales Family XVII. Incertae Sedis</taxon>
        <taxon>Sulfobacillus</taxon>
    </lineage>
</organism>
<dbReference type="AlphaFoldDB" id="A0A7Y0L0E9"/>
<keyword evidence="3" id="KW-0808">Transferase</keyword>
<evidence type="ECO:0000256" key="1">
    <source>
        <dbReference type="ARBA" id="ARBA00008984"/>
    </source>
</evidence>